<name>A0A7N2R8A6_QUELO</name>
<dbReference type="EMBL" id="LRBV02000007">
    <property type="status" value="NOT_ANNOTATED_CDS"/>
    <property type="molecule type" value="Genomic_DNA"/>
</dbReference>
<gene>
    <name evidence="8" type="primary">LOC115952133</name>
</gene>
<evidence type="ECO:0000256" key="2">
    <source>
        <dbReference type="ARBA" id="ARBA00007635"/>
    </source>
</evidence>
<evidence type="ECO:0000313" key="9">
    <source>
        <dbReference type="Proteomes" id="UP000594261"/>
    </source>
</evidence>
<feature type="transmembrane region" description="Helical" evidence="6">
    <location>
        <begin position="183"/>
        <end position="202"/>
    </location>
</feature>
<sequence length="393" mass="43100">MQKQTFDRIKPFLAVVFLQFGFAGMDVLSKAALNHGMSNYVLVVYRHVVATLVIAPFAVIFDKKVRPKMTVPIFTKLLVLSLLEPVIDQNLYFLGMKYTTATFAAALTNVLPAITFLMAWLLRLEKVKLKSIRSQAKVVGTLATVAGAMVITLVKGPVLDLIWTKGKTNHDQQNNGTNIHHSITGAIMITMGCFSWACFVNLQAITLKTYPAELSLTAWICLLGSLEGTIVALVMERGKAAIWAISWDVKLFAALYSGIICSGLTYYIQGVVMQDRGPVFVTAFNPLCMVIVAIMGSFVLAEQLYLGRILGAIIIVAGLYLVVWGKSKDYKSSTSLIDEKTAPDKQIIQAGSTGNKESNHESTEKNSITIDVSGCEIVTRDEQVHEQRSPITV</sequence>
<dbReference type="OrthoDB" id="1728340at2759"/>
<feature type="domain" description="EamA" evidence="7">
    <location>
        <begin position="13"/>
        <end position="152"/>
    </location>
</feature>
<dbReference type="AlphaFoldDB" id="A0A7N2R8A6"/>
<reference evidence="8 9" key="1">
    <citation type="journal article" date="2016" name="G3 (Bethesda)">
        <title>First Draft Assembly and Annotation of the Genome of a California Endemic Oak Quercus lobata Nee (Fagaceae).</title>
        <authorList>
            <person name="Sork V.L."/>
            <person name="Fitz-Gibbon S.T."/>
            <person name="Puiu D."/>
            <person name="Crepeau M."/>
            <person name="Gugger P.F."/>
            <person name="Sherman R."/>
            <person name="Stevens K."/>
            <person name="Langley C.H."/>
            <person name="Pellegrini M."/>
            <person name="Salzberg S.L."/>
        </authorList>
    </citation>
    <scope>NUCLEOTIDE SEQUENCE [LARGE SCALE GENOMIC DNA]</scope>
    <source>
        <strain evidence="8 9">cv. SW786</strain>
    </source>
</reference>
<reference evidence="8" key="2">
    <citation type="submission" date="2021-01" db="UniProtKB">
        <authorList>
            <consortium name="EnsemblPlants"/>
        </authorList>
    </citation>
    <scope>IDENTIFICATION</scope>
</reference>
<dbReference type="Proteomes" id="UP000594261">
    <property type="component" value="Chromosome 7"/>
</dbReference>
<proteinExistence type="inferred from homology"/>
<organism evidence="8 9">
    <name type="scientific">Quercus lobata</name>
    <name type="common">Valley oak</name>
    <dbReference type="NCBI Taxonomy" id="97700"/>
    <lineage>
        <taxon>Eukaryota</taxon>
        <taxon>Viridiplantae</taxon>
        <taxon>Streptophyta</taxon>
        <taxon>Embryophyta</taxon>
        <taxon>Tracheophyta</taxon>
        <taxon>Spermatophyta</taxon>
        <taxon>Magnoliopsida</taxon>
        <taxon>eudicotyledons</taxon>
        <taxon>Gunneridae</taxon>
        <taxon>Pentapetalae</taxon>
        <taxon>rosids</taxon>
        <taxon>fabids</taxon>
        <taxon>Fagales</taxon>
        <taxon>Fagaceae</taxon>
        <taxon>Quercus</taxon>
    </lineage>
</organism>
<dbReference type="GO" id="GO:0016020">
    <property type="term" value="C:membrane"/>
    <property type="evidence" value="ECO:0007669"/>
    <property type="project" value="UniProtKB-SubCell"/>
</dbReference>
<feature type="transmembrane region" description="Helical" evidence="6">
    <location>
        <begin position="41"/>
        <end position="61"/>
    </location>
</feature>
<dbReference type="InterPro" id="IPR000620">
    <property type="entry name" value="EamA_dom"/>
</dbReference>
<dbReference type="KEGG" id="qlo:115952133"/>
<evidence type="ECO:0000256" key="6">
    <source>
        <dbReference type="RuleBase" id="RU363077"/>
    </source>
</evidence>
<comment type="similarity">
    <text evidence="2 6">Belongs to the drug/metabolite transporter (DMT) superfamily. Plant drug/metabolite exporter (P-DME) (TC 2.A.7.4) family.</text>
</comment>
<keyword evidence="3 6" id="KW-0812">Transmembrane</keyword>
<dbReference type="PANTHER" id="PTHR31218">
    <property type="entry name" value="WAT1-RELATED PROTEIN"/>
    <property type="match status" value="1"/>
</dbReference>
<feature type="transmembrane region" description="Helical" evidence="6">
    <location>
        <begin position="305"/>
        <end position="323"/>
    </location>
</feature>
<evidence type="ECO:0000256" key="3">
    <source>
        <dbReference type="ARBA" id="ARBA00022692"/>
    </source>
</evidence>
<dbReference type="InterPro" id="IPR037185">
    <property type="entry name" value="EmrE-like"/>
</dbReference>
<dbReference type="OMA" id="FLMACIF"/>
<keyword evidence="4 6" id="KW-1133">Transmembrane helix</keyword>
<dbReference type="InterPro" id="IPR030184">
    <property type="entry name" value="WAT1-related"/>
</dbReference>
<keyword evidence="5 6" id="KW-0472">Membrane</keyword>
<evidence type="ECO:0000256" key="1">
    <source>
        <dbReference type="ARBA" id="ARBA00004141"/>
    </source>
</evidence>
<feature type="transmembrane region" description="Helical" evidence="6">
    <location>
        <begin position="142"/>
        <end position="163"/>
    </location>
</feature>
<dbReference type="InParanoid" id="A0A7N2R8A6"/>
<dbReference type="FunCoup" id="A0A7N2R8A6">
    <property type="interactions" value="273"/>
</dbReference>
<comment type="subcellular location">
    <subcellularLocation>
        <location evidence="1 6">Membrane</location>
        <topology evidence="1 6">Multi-pass membrane protein</topology>
    </subcellularLocation>
</comment>
<feature type="domain" description="EamA" evidence="7">
    <location>
        <begin position="184"/>
        <end position="323"/>
    </location>
</feature>
<feature type="transmembrane region" description="Helical" evidence="6">
    <location>
        <begin position="214"/>
        <end position="235"/>
    </location>
</feature>
<dbReference type="GeneID" id="115952133"/>
<feature type="transmembrane region" description="Helical" evidence="6">
    <location>
        <begin position="279"/>
        <end position="299"/>
    </location>
</feature>
<evidence type="ECO:0000313" key="8">
    <source>
        <dbReference type="EnsemblPlants" id="QL07p046833:mrna"/>
    </source>
</evidence>
<protein>
    <recommendedName>
        <fullName evidence="6">WAT1-related protein</fullName>
    </recommendedName>
</protein>
<evidence type="ECO:0000256" key="4">
    <source>
        <dbReference type="ARBA" id="ARBA00022989"/>
    </source>
</evidence>
<dbReference type="Pfam" id="PF00892">
    <property type="entry name" value="EamA"/>
    <property type="match status" value="2"/>
</dbReference>
<dbReference type="SUPFAM" id="SSF103481">
    <property type="entry name" value="Multidrug resistance efflux transporter EmrE"/>
    <property type="match status" value="2"/>
</dbReference>
<accession>A0A7N2R8A6</accession>
<evidence type="ECO:0000256" key="5">
    <source>
        <dbReference type="ARBA" id="ARBA00023136"/>
    </source>
</evidence>
<feature type="transmembrane region" description="Helical" evidence="6">
    <location>
        <begin position="101"/>
        <end position="122"/>
    </location>
</feature>
<dbReference type="RefSeq" id="XP_030925070.1">
    <property type="nucleotide sequence ID" value="XM_031069210.1"/>
</dbReference>
<keyword evidence="9" id="KW-1185">Reference proteome</keyword>
<dbReference type="EnsemblPlants" id="QL07p046833:mrna">
    <property type="protein sequence ID" value="QL07p046833:mrna"/>
    <property type="gene ID" value="QL07p046833"/>
</dbReference>
<feature type="transmembrane region" description="Helical" evidence="6">
    <location>
        <begin position="241"/>
        <end position="267"/>
    </location>
</feature>
<dbReference type="Gramene" id="QL07p046833:mrna">
    <property type="protein sequence ID" value="QL07p046833:mrna"/>
    <property type="gene ID" value="QL07p046833"/>
</dbReference>
<dbReference type="GO" id="GO:0022857">
    <property type="term" value="F:transmembrane transporter activity"/>
    <property type="evidence" value="ECO:0007669"/>
    <property type="project" value="InterPro"/>
</dbReference>
<evidence type="ECO:0000259" key="7">
    <source>
        <dbReference type="Pfam" id="PF00892"/>
    </source>
</evidence>